<comment type="caution">
    <text evidence="1">The sequence shown here is derived from an EMBL/GenBank/DDBJ whole genome shotgun (WGS) entry which is preliminary data.</text>
</comment>
<accession>A0A7Y9XL05</accession>
<protein>
    <submittedName>
        <fullName evidence="1">Uncharacterized protein</fullName>
    </submittedName>
</protein>
<keyword evidence="2" id="KW-1185">Reference proteome</keyword>
<gene>
    <name evidence="1" type="ORF">FHR27_001926</name>
</gene>
<dbReference type="EMBL" id="JACBYV010000001">
    <property type="protein sequence ID" value="NYH73316.1"/>
    <property type="molecule type" value="Genomic_DNA"/>
</dbReference>
<dbReference type="Proteomes" id="UP000578688">
    <property type="component" value="Unassembled WGS sequence"/>
</dbReference>
<proteinExistence type="predicted"/>
<reference evidence="1 2" key="1">
    <citation type="submission" date="2020-07" db="EMBL/GenBank/DDBJ databases">
        <title>Genomic analyses of the natural microbiome of Caenorhabditis elegans.</title>
        <authorList>
            <person name="Samuel B."/>
        </authorList>
    </citation>
    <scope>NUCLEOTIDE SEQUENCE [LARGE SCALE GENOMIC DNA]</scope>
    <source>
        <strain evidence="1 2">BIGb0408</strain>
    </source>
</reference>
<name>A0A7Y9XL05_9GAMM</name>
<organism evidence="1 2">
    <name type="scientific">Phytopseudomonas flavescens</name>
    <dbReference type="NCBI Taxonomy" id="29435"/>
    <lineage>
        <taxon>Bacteria</taxon>
        <taxon>Pseudomonadati</taxon>
        <taxon>Pseudomonadota</taxon>
        <taxon>Gammaproteobacteria</taxon>
        <taxon>Pseudomonadales</taxon>
        <taxon>Pseudomonadaceae</taxon>
        <taxon>Phytopseudomonas</taxon>
    </lineage>
</organism>
<sequence>MPESIKKSLRSLKLFKLSHPLRAASACLVIDQLGYGAMPCNQQKDSISSMKQLDVMRHAC</sequence>
<dbReference type="AlphaFoldDB" id="A0A7Y9XL05"/>
<evidence type="ECO:0000313" key="1">
    <source>
        <dbReference type="EMBL" id="NYH73316.1"/>
    </source>
</evidence>
<evidence type="ECO:0000313" key="2">
    <source>
        <dbReference type="Proteomes" id="UP000578688"/>
    </source>
</evidence>